<protein>
    <submittedName>
        <fullName evidence="2">Uncharacterized protein</fullName>
    </submittedName>
</protein>
<evidence type="ECO:0000313" key="3">
    <source>
        <dbReference type="Proteomes" id="UP001152024"/>
    </source>
</evidence>
<comment type="caution">
    <text evidence="2">The sequence shown here is derived from an EMBL/GenBank/DDBJ whole genome shotgun (WGS) entry which is preliminary data.</text>
</comment>
<feature type="region of interest" description="Disordered" evidence="1">
    <location>
        <begin position="126"/>
        <end position="158"/>
    </location>
</feature>
<evidence type="ECO:0000313" key="2">
    <source>
        <dbReference type="EMBL" id="KAJ4141767.1"/>
    </source>
</evidence>
<evidence type="ECO:0000256" key="1">
    <source>
        <dbReference type="SAM" id="MobiDB-lite"/>
    </source>
</evidence>
<dbReference type="EMBL" id="JAOQBH010000001">
    <property type="protein sequence ID" value="KAJ4141767.1"/>
    <property type="molecule type" value="Genomic_DNA"/>
</dbReference>
<accession>A0ABQ8RUS0</accession>
<name>A0ABQ8RUS0_FUSEQ</name>
<sequence length="198" mass="21571">MVECGGHIKECGVREDIKIIRSPVSTEYVTQNFTTTTETTLPTQTVVIKSVKVVTVNNQTQGHCRQTMTVSDLKPAIITVNVTVEHVREIVPITTIVSVETSIYTVTSIEQCFINNPEPSFFAVAPSAQDPSSAAVPSQDPSSAIVSSHNPFSSEEPQAHVNAILDDQGETGDIRRERIYQNVDDDMSENPGLNIQGD</sequence>
<gene>
    <name evidence="2" type="ORF">NW768_000984</name>
</gene>
<organism evidence="2 3">
    <name type="scientific">Fusarium equiseti</name>
    <name type="common">Fusarium scirpi</name>
    <dbReference type="NCBI Taxonomy" id="61235"/>
    <lineage>
        <taxon>Eukaryota</taxon>
        <taxon>Fungi</taxon>
        <taxon>Dikarya</taxon>
        <taxon>Ascomycota</taxon>
        <taxon>Pezizomycotina</taxon>
        <taxon>Sordariomycetes</taxon>
        <taxon>Hypocreomycetidae</taxon>
        <taxon>Hypocreales</taxon>
        <taxon>Nectriaceae</taxon>
        <taxon>Fusarium</taxon>
        <taxon>Fusarium incarnatum-equiseti species complex</taxon>
    </lineage>
</organism>
<keyword evidence="3" id="KW-1185">Reference proteome</keyword>
<reference evidence="2" key="1">
    <citation type="submission" date="2022-09" db="EMBL/GenBank/DDBJ databases">
        <title>Fusarium specimens isolated from Avocado Roots.</title>
        <authorList>
            <person name="Stajich J."/>
            <person name="Roper C."/>
            <person name="Heimlech-Rivalta G."/>
        </authorList>
    </citation>
    <scope>NUCLEOTIDE SEQUENCE</scope>
    <source>
        <strain evidence="2">CF00095</strain>
    </source>
</reference>
<feature type="compositionally biased region" description="Polar residues" evidence="1">
    <location>
        <begin position="129"/>
        <end position="156"/>
    </location>
</feature>
<proteinExistence type="predicted"/>
<dbReference type="Proteomes" id="UP001152024">
    <property type="component" value="Unassembled WGS sequence"/>
</dbReference>